<dbReference type="PANTHER" id="PTHR43300">
    <property type="entry name" value="ACETYLTRANSFERASE"/>
    <property type="match status" value="1"/>
</dbReference>
<keyword evidence="2" id="KW-0808">Transferase</keyword>
<protein>
    <submittedName>
        <fullName evidence="2">Acyltransferase</fullName>
    </submittedName>
</protein>
<comment type="similarity">
    <text evidence="1">Belongs to the transferase hexapeptide repeat family.</text>
</comment>
<dbReference type="Gene3D" id="2.160.10.10">
    <property type="entry name" value="Hexapeptide repeat proteins"/>
    <property type="match status" value="1"/>
</dbReference>
<dbReference type="InterPro" id="IPR001451">
    <property type="entry name" value="Hexapep"/>
</dbReference>
<dbReference type="RefSeq" id="WP_131962858.1">
    <property type="nucleotide sequence ID" value="NZ_SMFL01000026.1"/>
</dbReference>
<name>A0A4R5D947_9BACT</name>
<evidence type="ECO:0000313" key="3">
    <source>
        <dbReference type="Proteomes" id="UP000294850"/>
    </source>
</evidence>
<keyword evidence="2" id="KW-0012">Acyltransferase</keyword>
<dbReference type="OrthoDB" id="9814490at2"/>
<dbReference type="InterPro" id="IPR050179">
    <property type="entry name" value="Trans_hexapeptide_repeat"/>
</dbReference>
<dbReference type="AlphaFoldDB" id="A0A4R5D947"/>
<proteinExistence type="inferred from homology"/>
<comment type="caution">
    <text evidence="2">The sequence shown here is derived from an EMBL/GenBank/DDBJ whole genome shotgun (WGS) entry which is preliminary data.</text>
</comment>
<dbReference type="PANTHER" id="PTHR43300:SF11">
    <property type="entry name" value="ACETYLTRANSFERASE RV3034C-RELATED"/>
    <property type="match status" value="1"/>
</dbReference>
<dbReference type="SUPFAM" id="SSF51161">
    <property type="entry name" value="Trimeric LpxA-like enzymes"/>
    <property type="match status" value="1"/>
</dbReference>
<evidence type="ECO:0000313" key="2">
    <source>
        <dbReference type="EMBL" id="TDE08410.1"/>
    </source>
</evidence>
<dbReference type="Pfam" id="PF00132">
    <property type="entry name" value="Hexapep"/>
    <property type="match status" value="1"/>
</dbReference>
<gene>
    <name evidence="2" type="ORF">E0F88_32655</name>
</gene>
<dbReference type="GO" id="GO:0016746">
    <property type="term" value="F:acyltransferase activity"/>
    <property type="evidence" value="ECO:0007669"/>
    <property type="project" value="UniProtKB-KW"/>
</dbReference>
<evidence type="ECO:0000256" key="1">
    <source>
        <dbReference type="ARBA" id="ARBA00007274"/>
    </source>
</evidence>
<sequence>MFGVIIGVIKTLRDLYFVKIRWRKYSIGQGFHAGARVRLWARKTLVIGKDFYIGRDSFIETDCVIGDYVIVANKVGVVGKYDHHFQYVGIPIRKAPAIRDGNYNWKGTDLLTKIGDDVWIGYGVTVMGGVTINNGAIIAAGAVVTKDVEPYSIYGGNPAKKIRERFDNKEDLENHLKLMKRFYNEG</sequence>
<keyword evidence="3" id="KW-1185">Reference proteome</keyword>
<dbReference type="Proteomes" id="UP000294850">
    <property type="component" value="Unassembled WGS sequence"/>
</dbReference>
<organism evidence="2 3">
    <name type="scientific">Dyadobacter psychrotolerans</name>
    <dbReference type="NCBI Taxonomy" id="2541721"/>
    <lineage>
        <taxon>Bacteria</taxon>
        <taxon>Pseudomonadati</taxon>
        <taxon>Bacteroidota</taxon>
        <taxon>Cytophagia</taxon>
        <taxon>Cytophagales</taxon>
        <taxon>Spirosomataceae</taxon>
        <taxon>Dyadobacter</taxon>
    </lineage>
</organism>
<reference evidence="2 3" key="1">
    <citation type="submission" date="2019-03" db="EMBL/GenBank/DDBJ databases">
        <title>Dyadobacter AR-3-6 sp. nov., isolated from arctic soil.</title>
        <authorList>
            <person name="Chaudhary D.K."/>
        </authorList>
    </citation>
    <scope>NUCLEOTIDE SEQUENCE [LARGE SCALE GENOMIC DNA]</scope>
    <source>
        <strain evidence="2 3">AR-3-6</strain>
    </source>
</reference>
<accession>A0A4R5D947</accession>
<dbReference type="EMBL" id="SMFL01000026">
    <property type="protein sequence ID" value="TDE08410.1"/>
    <property type="molecule type" value="Genomic_DNA"/>
</dbReference>
<dbReference type="InterPro" id="IPR011004">
    <property type="entry name" value="Trimer_LpxA-like_sf"/>
</dbReference>